<dbReference type="Gene3D" id="3.10.100.10">
    <property type="entry name" value="Mannose-Binding Protein A, subunit A"/>
    <property type="match status" value="1"/>
</dbReference>
<dbReference type="SMART" id="SM00034">
    <property type="entry name" value="CLECT"/>
    <property type="match status" value="1"/>
</dbReference>
<feature type="transmembrane region" description="Helical" evidence="2">
    <location>
        <begin position="115"/>
        <end position="134"/>
    </location>
</feature>
<dbReference type="Pfam" id="PF00059">
    <property type="entry name" value="Lectin_C"/>
    <property type="match status" value="1"/>
</dbReference>
<feature type="region of interest" description="Disordered" evidence="1">
    <location>
        <begin position="77"/>
        <end position="101"/>
    </location>
</feature>
<feature type="domain" description="C-type lectin" evidence="3">
    <location>
        <begin position="168"/>
        <end position="294"/>
    </location>
</feature>
<sequence>MAATNSAFRTETRDEHLYNHIELFNRSSSPIDAPAANRYQDCREQQPTENQIATGQRMYSDYKTESNNEHLYNNIQSINEPSSPATASQAANQTSHWNNRPQEPMRNIAIRHRMSFAMIAVLVLCLSAAVGASITNRKIKIIPLRDTNVDPTMRSKIFLGCPSDWTHVKSYCYFVSKEPKQWGDAQTFCEDRGGELVEITSFEENECVFKLVNKREPSLERVWIGLKYYQEVNKFLWSDKTAPYFKYWPNFTEPQGNDSKPCVYMFTLNSPEPSKAAGSWNDVTCGSSYGFVCKKLQYLSNI</sequence>
<organism evidence="4 5">
    <name type="scientific">Porites evermanni</name>
    <dbReference type="NCBI Taxonomy" id="104178"/>
    <lineage>
        <taxon>Eukaryota</taxon>
        <taxon>Metazoa</taxon>
        <taxon>Cnidaria</taxon>
        <taxon>Anthozoa</taxon>
        <taxon>Hexacorallia</taxon>
        <taxon>Scleractinia</taxon>
        <taxon>Fungiina</taxon>
        <taxon>Poritidae</taxon>
        <taxon>Porites</taxon>
    </lineage>
</organism>
<dbReference type="SUPFAM" id="SSF56436">
    <property type="entry name" value="C-type lectin-like"/>
    <property type="match status" value="1"/>
</dbReference>
<keyword evidence="2" id="KW-1133">Transmembrane helix</keyword>
<keyword evidence="2" id="KW-0812">Transmembrane</keyword>
<dbReference type="InterPro" id="IPR050111">
    <property type="entry name" value="C-type_lectin/snaclec_domain"/>
</dbReference>
<evidence type="ECO:0000256" key="2">
    <source>
        <dbReference type="SAM" id="Phobius"/>
    </source>
</evidence>
<proteinExistence type="predicted"/>
<evidence type="ECO:0000313" key="4">
    <source>
        <dbReference type="EMBL" id="CAH3197034.1"/>
    </source>
</evidence>
<dbReference type="CDD" id="cd00037">
    <property type="entry name" value="CLECT"/>
    <property type="match status" value="1"/>
</dbReference>
<dbReference type="InterPro" id="IPR016186">
    <property type="entry name" value="C-type_lectin-like/link_sf"/>
</dbReference>
<reference evidence="4 5" key="1">
    <citation type="submission" date="2022-05" db="EMBL/GenBank/DDBJ databases">
        <authorList>
            <consortium name="Genoscope - CEA"/>
            <person name="William W."/>
        </authorList>
    </citation>
    <scope>NUCLEOTIDE SEQUENCE [LARGE SCALE GENOMIC DNA]</scope>
</reference>
<accession>A0ABN8T193</accession>
<evidence type="ECO:0000256" key="1">
    <source>
        <dbReference type="SAM" id="MobiDB-lite"/>
    </source>
</evidence>
<keyword evidence="5" id="KW-1185">Reference proteome</keyword>
<dbReference type="EMBL" id="CALNXI010005151">
    <property type="protein sequence ID" value="CAH3197034.1"/>
    <property type="molecule type" value="Genomic_DNA"/>
</dbReference>
<keyword evidence="2" id="KW-0472">Membrane</keyword>
<dbReference type="InterPro" id="IPR016187">
    <property type="entry name" value="CTDL_fold"/>
</dbReference>
<gene>
    <name evidence="4" type="ORF">PEVE_00034232</name>
</gene>
<evidence type="ECO:0000313" key="5">
    <source>
        <dbReference type="Proteomes" id="UP001159427"/>
    </source>
</evidence>
<dbReference type="PANTHER" id="PTHR22803">
    <property type="entry name" value="MANNOSE, PHOSPHOLIPASE, LECTIN RECEPTOR RELATED"/>
    <property type="match status" value="1"/>
</dbReference>
<name>A0ABN8T193_9CNID</name>
<dbReference type="InterPro" id="IPR001304">
    <property type="entry name" value="C-type_lectin-like"/>
</dbReference>
<protein>
    <recommendedName>
        <fullName evidence="3">C-type lectin domain-containing protein</fullName>
    </recommendedName>
</protein>
<dbReference type="PROSITE" id="PS50041">
    <property type="entry name" value="C_TYPE_LECTIN_2"/>
    <property type="match status" value="1"/>
</dbReference>
<evidence type="ECO:0000259" key="3">
    <source>
        <dbReference type="PROSITE" id="PS50041"/>
    </source>
</evidence>
<dbReference type="Proteomes" id="UP001159427">
    <property type="component" value="Unassembled WGS sequence"/>
</dbReference>
<comment type="caution">
    <text evidence="4">The sequence shown here is derived from an EMBL/GenBank/DDBJ whole genome shotgun (WGS) entry which is preliminary data.</text>
</comment>